<name>A0A8S1RVF6_9CILI</name>
<evidence type="ECO:0000313" key="7">
    <source>
        <dbReference type="EMBL" id="CAD8130869.1"/>
    </source>
</evidence>
<feature type="transmembrane region" description="Helical" evidence="6">
    <location>
        <begin position="93"/>
        <end position="114"/>
    </location>
</feature>
<feature type="transmembrane region" description="Helical" evidence="6">
    <location>
        <begin position="37"/>
        <end position="54"/>
    </location>
</feature>
<evidence type="ECO:0000256" key="1">
    <source>
        <dbReference type="ARBA" id="ARBA00004141"/>
    </source>
</evidence>
<keyword evidence="3 6" id="KW-0812">Transmembrane</keyword>
<dbReference type="GO" id="GO:0022857">
    <property type="term" value="F:transmembrane transporter activity"/>
    <property type="evidence" value="ECO:0007669"/>
    <property type="project" value="UniProtKB-UniRule"/>
</dbReference>
<comment type="function">
    <text evidence="6">Choline transporter.</text>
</comment>
<comment type="caution">
    <text evidence="6">Lacks conserved residue(s) required for the propagation of feature annotation.</text>
</comment>
<evidence type="ECO:0000256" key="2">
    <source>
        <dbReference type="ARBA" id="ARBA00007168"/>
    </source>
</evidence>
<keyword evidence="4 6" id="KW-1133">Transmembrane helix</keyword>
<comment type="similarity">
    <text evidence="2 6">Belongs to the CTL (choline transporter-like) family.</text>
</comment>
<evidence type="ECO:0000256" key="5">
    <source>
        <dbReference type="ARBA" id="ARBA00023136"/>
    </source>
</evidence>
<accession>A0A8S1RVF6</accession>
<dbReference type="OrthoDB" id="420519at2759"/>
<evidence type="ECO:0000313" key="8">
    <source>
        <dbReference type="Proteomes" id="UP000692954"/>
    </source>
</evidence>
<organism evidence="7 8">
    <name type="scientific">Paramecium sonneborni</name>
    <dbReference type="NCBI Taxonomy" id="65129"/>
    <lineage>
        <taxon>Eukaryota</taxon>
        <taxon>Sar</taxon>
        <taxon>Alveolata</taxon>
        <taxon>Ciliophora</taxon>
        <taxon>Intramacronucleata</taxon>
        <taxon>Oligohymenophorea</taxon>
        <taxon>Peniculida</taxon>
        <taxon>Parameciidae</taxon>
        <taxon>Paramecium</taxon>
    </lineage>
</organism>
<reference evidence="7" key="1">
    <citation type="submission" date="2021-01" db="EMBL/GenBank/DDBJ databases">
        <authorList>
            <consortium name="Genoscope - CEA"/>
            <person name="William W."/>
        </authorList>
    </citation>
    <scope>NUCLEOTIDE SEQUENCE</scope>
</reference>
<comment type="subcellular location">
    <subcellularLocation>
        <location evidence="6">Cell membrane</location>
        <topology evidence="6">Multi-pass membrane protein</topology>
    </subcellularLocation>
    <subcellularLocation>
        <location evidence="1">Membrane</location>
        <topology evidence="1">Multi-pass membrane protein</topology>
    </subcellularLocation>
</comment>
<dbReference type="Proteomes" id="UP000692954">
    <property type="component" value="Unassembled WGS sequence"/>
</dbReference>
<proteinExistence type="inferred from homology"/>
<dbReference type="InterPro" id="IPR007603">
    <property type="entry name" value="Choline_transptr-like"/>
</dbReference>
<evidence type="ECO:0000256" key="3">
    <source>
        <dbReference type="ARBA" id="ARBA00022692"/>
    </source>
</evidence>
<dbReference type="GO" id="GO:0005886">
    <property type="term" value="C:plasma membrane"/>
    <property type="evidence" value="ECO:0007669"/>
    <property type="project" value="UniProtKB-SubCell"/>
</dbReference>
<dbReference type="AlphaFoldDB" id="A0A8S1RVF6"/>
<keyword evidence="8" id="KW-1185">Reference proteome</keyword>
<gene>
    <name evidence="7" type="ORF">PSON_ATCC_30995.1.T3390001</name>
</gene>
<protein>
    <recommendedName>
        <fullName evidence="6">Choline transporter-like protein</fullName>
    </recommendedName>
</protein>
<sequence length="116" mass="13314">MTQADYFESSKAVHFTIIRNNQDIETLSGLGEQFTNYSKVFIFLVTTLGTFIYVKEQTDFILQLYTFAIIAFITLSIATLFMDMFGQSADALVLAYFTDCEVQNILITIIKYIIFK</sequence>
<feature type="transmembrane region" description="Helical" evidence="6">
    <location>
        <begin position="61"/>
        <end position="81"/>
    </location>
</feature>
<comment type="caution">
    <text evidence="7">The sequence shown here is derived from an EMBL/GenBank/DDBJ whole genome shotgun (WGS) entry which is preliminary data.</text>
</comment>
<evidence type="ECO:0000256" key="6">
    <source>
        <dbReference type="RuleBase" id="RU368066"/>
    </source>
</evidence>
<keyword evidence="5 6" id="KW-0472">Membrane</keyword>
<evidence type="ECO:0000256" key="4">
    <source>
        <dbReference type="ARBA" id="ARBA00022989"/>
    </source>
</evidence>
<dbReference type="EMBL" id="CAJJDN010000339">
    <property type="protein sequence ID" value="CAD8130869.1"/>
    <property type="molecule type" value="Genomic_DNA"/>
</dbReference>
<dbReference type="Pfam" id="PF04515">
    <property type="entry name" value="Choline_transpo"/>
    <property type="match status" value="1"/>
</dbReference>